<reference evidence="3 4" key="1">
    <citation type="journal article" date="2024" name="Insects">
        <title>An Improved Chromosome-Level Genome Assembly of the Firefly Pyrocoelia pectoralis.</title>
        <authorList>
            <person name="Fu X."/>
            <person name="Meyer-Rochow V.B."/>
            <person name="Ballantyne L."/>
            <person name="Zhu X."/>
        </authorList>
    </citation>
    <scope>NUCLEOTIDE SEQUENCE [LARGE SCALE GENOMIC DNA]</scope>
    <source>
        <strain evidence="3">XCY_ONT2</strain>
    </source>
</reference>
<dbReference type="PANTHER" id="PTHR31840:SF1">
    <property type="entry name" value="COILED-COIL DOMAIN-CONTAINING PROTEIN 97"/>
    <property type="match status" value="1"/>
</dbReference>
<proteinExistence type="predicted"/>
<feature type="compositionally biased region" description="Acidic residues" evidence="1">
    <location>
        <begin position="197"/>
        <end position="210"/>
    </location>
</feature>
<accession>A0AAN7VI11</accession>
<name>A0AAN7VI11_9COLE</name>
<sequence length="363" mass="42640">MFTKVTTRCHKMENLNHEPANKDEFTKLIEELSNNPDVFCKTQQRDETDISGEEKIKFLTDIFDKSKANFLSRFGRFLNADRINLFQQFEGDPKNGYELKFHLKHLTQSQSRSKKQLRNKRYAALKRLVDKGAYFSENEMMKRNPLLYEQLVGQYLSTKEKRLRDRLDYTDTNSLVGVLMNGIEKEQMEAKRRIQELEEDTEEEDTSDSDVDCHECPSGVSKISTGEEKPVHSLWGEFHEQDNKPIKPRPTTKDVDLLITSKERQLLREEFITTMYEHFLEGKDDDFDYNAVDNSDEYDNFEIITNDEEEKYFDSEEPEDVNMVVENNGNVKEESSEDELDIYMNALNQHPSVCQLSEDIKKL</sequence>
<comment type="caution">
    <text evidence="3">The sequence shown here is derived from an EMBL/GenBank/DDBJ whole genome shotgun (WGS) entry which is preliminary data.</text>
</comment>
<dbReference type="Proteomes" id="UP001329430">
    <property type="component" value="Chromosome 5"/>
</dbReference>
<organism evidence="3 4">
    <name type="scientific">Pyrocoelia pectoralis</name>
    <dbReference type="NCBI Taxonomy" id="417401"/>
    <lineage>
        <taxon>Eukaryota</taxon>
        <taxon>Metazoa</taxon>
        <taxon>Ecdysozoa</taxon>
        <taxon>Arthropoda</taxon>
        <taxon>Hexapoda</taxon>
        <taxon>Insecta</taxon>
        <taxon>Pterygota</taxon>
        <taxon>Neoptera</taxon>
        <taxon>Endopterygota</taxon>
        <taxon>Coleoptera</taxon>
        <taxon>Polyphaga</taxon>
        <taxon>Elateriformia</taxon>
        <taxon>Elateroidea</taxon>
        <taxon>Lampyridae</taxon>
        <taxon>Lampyrinae</taxon>
        <taxon>Pyrocoelia</taxon>
    </lineage>
</organism>
<feature type="domain" description="CCD97-like C-terminal" evidence="2">
    <location>
        <begin position="119"/>
        <end position="316"/>
    </location>
</feature>
<feature type="region of interest" description="Disordered" evidence="1">
    <location>
        <begin position="193"/>
        <end position="227"/>
    </location>
</feature>
<dbReference type="AlphaFoldDB" id="A0AAN7VI11"/>
<evidence type="ECO:0000256" key="1">
    <source>
        <dbReference type="SAM" id="MobiDB-lite"/>
    </source>
</evidence>
<keyword evidence="4" id="KW-1185">Reference proteome</keyword>
<evidence type="ECO:0000259" key="2">
    <source>
        <dbReference type="Pfam" id="PF09747"/>
    </source>
</evidence>
<gene>
    <name evidence="3" type="ORF">RI129_007589</name>
</gene>
<evidence type="ECO:0000313" key="3">
    <source>
        <dbReference type="EMBL" id="KAK5643744.1"/>
    </source>
</evidence>
<dbReference type="EMBL" id="JAVRBK010000005">
    <property type="protein sequence ID" value="KAK5643744.1"/>
    <property type="molecule type" value="Genomic_DNA"/>
</dbReference>
<dbReference type="InterPro" id="IPR018613">
    <property type="entry name" value="Ccdc97-like"/>
</dbReference>
<dbReference type="PANTHER" id="PTHR31840">
    <property type="entry name" value="COILED-COIL DOMAIN-CONTAINING PROTEIN 97"/>
    <property type="match status" value="1"/>
</dbReference>
<evidence type="ECO:0000313" key="4">
    <source>
        <dbReference type="Proteomes" id="UP001329430"/>
    </source>
</evidence>
<protein>
    <recommendedName>
        <fullName evidence="2">CCD97-like C-terminal domain-containing protein</fullName>
    </recommendedName>
</protein>
<dbReference type="Pfam" id="PF09747">
    <property type="entry name" value="CCD97-like_C"/>
    <property type="match status" value="1"/>
</dbReference>
<dbReference type="InterPro" id="IPR040233">
    <property type="entry name" value="CCD97-like_C"/>
</dbReference>